<accession>A0A9P5PJ20</accession>
<evidence type="ECO:0000313" key="2">
    <source>
        <dbReference type="Proteomes" id="UP000772434"/>
    </source>
</evidence>
<keyword evidence="2" id="KW-1185">Reference proteome</keyword>
<dbReference type="AlphaFoldDB" id="A0A9P5PJ20"/>
<dbReference type="EMBL" id="JADNRY010000129">
    <property type="protein sequence ID" value="KAF9064164.1"/>
    <property type="molecule type" value="Genomic_DNA"/>
</dbReference>
<proteinExistence type="predicted"/>
<organism evidence="1 2">
    <name type="scientific">Rhodocollybia butyracea</name>
    <dbReference type="NCBI Taxonomy" id="206335"/>
    <lineage>
        <taxon>Eukaryota</taxon>
        <taxon>Fungi</taxon>
        <taxon>Dikarya</taxon>
        <taxon>Basidiomycota</taxon>
        <taxon>Agaricomycotina</taxon>
        <taxon>Agaricomycetes</taxon>
        <taxon>Agaricomycetidae</taxon>
        <taxon>Agaricales</taxon>
        <taxon>Marasmiineae</taxon>
        <taxon>Omphalotaceae</taxon>
        <taxon>Rhodocollybia</taxon>
    </lineage>
</organism>
<sequence>MGCKPYLFLQQAAIALDGTSPQNPSGTVISVSVITTAVSTPTSALTTNITPSMTTSSCDDKFSFSCLDKGEAGRTNRRWCGSGASSVYNCGLSVFIRIRRRKAARTRILIDLTDEDIPLTPSMITALPQMETLASSNKANSPRRTRAALDNKIRTEESRNLGLSRPFHVENTDARLKVPVCYMQRTRWADPLCNPRAGETSNDLTEEGALLRELQIIRRLEEIHLGDVVPPPEYK</sequence>
<protein>
    <submittedName>
        <fullName evidence="1">Uncharacterized protein</fullName>
    </submittedName>
</protein>
<evidence type="ECO:0000313" key="1">
    <source>
        <dbReference type="EMBL" id="KAF9064164.1"/>
    </source>
</evidence>
<gene>
    <name evidence="1" type="ORF">BDP27DRAFT_1333920</name>
</gene>
<name>A0A9P5PJ20_9AGAR</name>
<dbReference type="Proteomes" id="UP000772434">
    <property type="component" value="Unassembled WGS sequence"/>
</dbReference>
<comment type="caution">
    <text evidence="1">The sequence shown here is derived from an EMBL/GenBank/DDBJ whole genome shotgun (WGS) entry which is preliminary data.</text>
</comment>
<reference evidence="1" key="1">
    <citation type="submission" date="2020-11" db="EMBL/GenBank/DDBJ databases">
        <authorList>
            <consortium name="DOE Joint Genome Institute"/>
            <person name="Ahrendt S."/>
            <person name="Riley R."/>
            <person name="Andreopoulos W."/>
            <person name="Labutti K."/>
            <person name="Pangilinan J."/>
            <person name="Ruiz-Duenas F.J."/>
            <person name="Barrasa J.M."/>
            <person name="Sanchez-Garcia M."/>
            <person name="Camarero S."/>
            <person name="Miyauchi S."/>
            <person name="Serrano A."/>
            <person name="Linde D."/>
            <person name="Babiker R."/>
            <person name="Drula E."/>
            <person name="Ayuso-Fernandez I."/>
            <person name="Pacheco R."/>
            <person name="Padilla G."/>
            <person name="Ferreira P."/>
            <person name="Barriuso J."/>
            <person name="Kellner H."/>
            <person name="Castanera R."/>
            <person name="Alfaro M."/>
            <person name="Ramirez L."/>
            <person name="Pisabarro A.G."/>
            <person name="Kuo A."/>
            <person name="Tritt A."/>
            <person name="Lipzen A."/>
            <person name="He G."/>
            <person name="Yan M."/>
            <person name="Ng V."/>
            <person name="Cullen D."/>
            <person name="Martin F."/>
            <person name="Rosso M.-N."/>
            <person name="Henrissat B."/>
            <person name="Hibbett D."/>
            <person name="Martinez A.T."/>
            <person name="Grigoriev I.V."/>
        </authorList>
    </citation>
    <scope>NUCLEOTIDE SEQUENCE</scope>
    <source>
        <strain evidence="1">AH 40177</strain>
    </source>
</reference>